<keyword evidence="2" id="KW-1185">Reference proteome</keyword>
<evidence type="ECO:0000313" key="1">
    <source>
        <dbReference type="EMBL" id="KAJ7948287.1"/>
    </source>
</evidence>
<dbReference type="AlphaFoldDB" id="A0AAD7KYT5"/>
<evidence type="ECO:0000313" key="2">
    <source>
        <dbReference type="Proteomes" id="UP001163823"/>
    </source>
</evidence>
<dbReference type="KEGG" id="qsa:O6P43_028788"/>
<protein>
    <submittedName>
        <fullName evidence="1">Uncharacterized protein</fullName>
    </submittedName>
</protein>
<accession>A0AAD7KYT5</accession>
<organism evidence="1 2">
    <name type="scientific">Quillaja saponaria</name>
    <name type="common">Soap bark tree</name>
    <dbReference type="NCBI Taxonomy" id="32244"/>
    <lineage>
        <taxon>Eukaryota</taxon>
        <taxon>Viridiplantae</taxon>
        <taxon>Streptophyta</taxon>
        <taxon>Embryophyta</taxon>
        <taxon>Tracheophyta</taxon>
        <taxon>Spermatophyta</taxon>
        <taxon>Magnoliopsida</taxon>
        <taxon>eudicotyledons</taxon>
        <taxon>Gunneridae</taxon>
        <taxon>Pentapetalae</taxon>
        <taxon>rosids</taxon>
        <taxon>fabids</taxon>
        <taxon>Fabales</taxon>
        <taxon>Quillajaceae</taxon>
        <taxon>Quillaja</taxon>
    </lineage>
</organism>
<name>A0AAD7KYT5_QUISA</name>
<sequence>MVTLISSDTNANENSNKTTKCFKKQVAAWLLESEKQHAKRAISKWGPCLGMEGSLADKDKGNLQFMMSK</sequence>
<dbReference type="Proteomes" id="UP001163823">
    <property type="component" value="Chromosome 12"/>
</dbReference>
<dbReference type="EMBL" id="JARAOO010000012">
    <property type="protein sequence ID" value="KAJ7948287.1"/>
    <property type="molecule type" value="Genomic_DNA"/>
</dbReference>
<comment type="caution">
    <text evidence="1">The sequence shown here is derived from an EMBL/GenBank/DDBJ whole genome shotgun (WGS) entry which is preliminary data.</text>
</comment>
<reference evidence="1" key="1">
    <citation type="journal article" date="2023" name="Science">
        <title>Elucidation of the pathway for biosynthesis of saponin adjuvants from the soapbark tree.</title>
        <authorList>
            <person name="Reed J."/>
            <person name="Orme A."/>
            <person name="El-Demerdash A."/>
            <person name="Owen C."/>
            <person name="Martin L.B.B."/>
            <person name="Misra R.C."/>
            <person name="Kikuchi S."/>
            <person name="Rejzek M."/>
            <person name="Martin A.C."/>
            <person name="Harkess A."/>
            <person name="Leebens-Mack J."/>
            <person name="Louveau T."/>
            <person name="Stephenson M.J."/>
            <person name="Osbourn A."/>
        </authorList>
    </citation>
    <scope>NUCLEOTIDE SEQUENCE</scope>
    <source>
        <strain evidence="1">S10</strain>
    </source>
</reference>
<gene>
    <name evidence="1" type="ORF">O6P43_028788</name>
</gene>
<proteinExistence type="predicted"/>